<dbReference type="STRING" id="522772.Dacet_1228"/>
<evidence type="ECO:0000256" key="3">
    <source>
        <dbReference type="ARBA" id="ARBA00022553"/>
    </source>
</evidence>
<keyword evidence="4" id="KW-0808">Transferase</keyword>
<dbReference type="eggNOG" id="COG5002">
    <property type="taxonomic scope" value="Bacteria"/>
</dbReference>
<dbReference type="InterPro" id="IPR050351">
    <property type="entry name" value="BphY/WalK/GraS-like"/>
</dbReference>
<name>D4H7K1_DENA2</name>
<dbReference type="InterPro" id="IPR005467">
    <property type="entry name" value="His_kinase_dom"/>
</dbReference>
<dbReference type="Pfam" id="PF02518">
    <property type="entry name" value="HATPase_c"/>
    <property type="match status" value="1"/>
</dbReference>
<dbReference type="InParanoid" id="D4H7K1"/>
<evidence type="ECO:0000313" key="10">
    <source>
        <dbReference type="Proteomes" id="UP000002012"/>
    </source>
</evidence>
<dbReference type="Gene3D" id="1.10.287.130">
    <property type="match status" value="1"/>
</dbReference>
<dbReference type="FunCoup" id="D4H7K1">
    <property type="interactions" value="607"/>
</dbReference>
<dbReference type="InterPro" id="IPR004358">
    <property type="entry name" value="Sig_transdc_His_kin-like_C"/>
</dbReference>
<dbReference type="OrthoDB" id="9813151at2"/>
<dbReference type="AlphaFoldDB" id="D4H7K1"/>
<dbReference type="InterPro" id="IPR003594">
    <property type="entry name" value="HATPase_dom"/>
</dbReference>
<dbReference type="HOGENOM" id="CLU_000445_89_2_0"/>
<dbReference type="GO" id="GO:0004721">
    <property type="term" value="F:phosphoprotein phosphatase activity"/>
    <property type="evidence" value="ECO:0007669"/>
    <property type="project" value="TreeGrafter"/>
</dbReference>
<dbReference type="PANTHER" id="PTHR45453:SF1">
    <property type="entry name" value="PHOSPHATE REGULON SENSOR PROTEIN PHOR"/>
    <property type="match status" value="1"/>
</dbReference>
<proteinExistence type="predicted"/>
<dbReference type="Proteomes" id="UP000002012">
    <property type="component" value="Chromosome"/>
</dbReference>
<dbReference type="InterPro" id="IPR036097">
    <property type="entry name" value="HisK_dim/P_sf"/>
</dbReference>
<dbReference type="SMART" id="SM00387">
    <property type="entry name" value="HATPase_c"/>
    <property type="match status" value="1"/>
</dbReference>
<dbReference type="GO" id="GO:0000155">
    <property type="term" value="F:phosphorelay sensor kinase activity"/>
    <property type="evidence" value="ECO:0007669"/>
    <property type="project" value="InterPro"/>
</dbReference>
<evidence type="ECO:0000256" key="6">
    <source>
        <dbReference type="ARBA" id="ARBA00023012"/>
    </source>
</evidence>
<dbReference type="RefSeq" id="WP_013010522.1">
    <property type="nucleotide sequence ID" value="NC_013943.1"/>
</dbReference>
<dbReference type="InterPro" id="IPR036890">
    <property type="entry name" value="HATPase_C_sf"/>
</dbReference>
<keyword evidence="10" id="KW-1185">Reference proteome</keyword>
<keyword evidence="7" id="KW-0472">Membrane</keyword>
<feature type="transmembrane region" description="Helical" evidence="7">
    <location>
        <begin position="7"/>
        <end position="26"/>
    </location>
</feature>
<evidence type="ECO:0000256" key="1">
    <source>
        <dbReference type="ARBA" id="ARBA00000085"/>
    </source>
</evidence>
<dbReference type="KEGG" id="dap:Dacet_1228"/>
<dbReference type="PROSITE" id="PS50109">
    <property type="entry name" value="HIS_KIN"/>
    <property type="match status" value="1"/>
</dbReference>
<dbReference type="Pfam" id="PF00512">
    <property type="entry name" value="HisKA"/>
    <property type="match status" value="1"/>
</dbReference>
<evidence type="ECO:0000256" key="5">
    <source>
        <dbReference type="ARBA" id="ARBA00022777"/>
    </source>
</evidence>
<dbReference type="SUPFAM" id="SSF47384">
    <property type="entry name" value="Homodimeric domain of signal transducing histidine kinase"/>
    <property type="match status" value="1"/>
</dbReference>
<accession>D4H7K1</accession>
<dbReference type="GO" id="GO:0005886">
    <property type="term" value="C:plasma membrane"/>
    <property type="evidence" value="ECO:0007669"/>
    <property type="project" value="TreeGrafter"/>
</dbReference>
<dbReference type="Gene3D" id="6.10.340.10">
    <property type="match status" value="1"/>
</dbReference>
<keyword evidence="7" id="KW-0812">Transmembrane</keyword>
<dbReference type="FunFam" id="1.10.287.130:FF:000001">
    <property type="entry name" value="Two-component sensor histidine kinase"/>
    <property type="match status" value="1"/>
</dbReference>
<comment type="catalytic activity">
    <reaction evidence="1">
        <text>ATP + protein L-histidine = ADP + protein N-phospho-L-histidine.</text>
        <dbReference type="EC" id="2.7.13.3"/>
    </reaction>
</comment>
<keyword evidence="5 9" id="KW-0418">Kinase</keyword>
<keyword evidence="7" id="KW-1133">Transmembrane helix</keyword>
<dbReference type="PANTHER" id="PTHR45453">
    <property type="entry name" value="PHOSPHATE REGULON SENSOR PROTEIN PHOR"/>
    <property type="match status" value="1"/>
</dbReference>
<dbReference type="GO" id="GO:0016036">
    <property type="term" value="P:cellular response to phosphate starvation"/>
    <property type="evidence" value="ECO:0007669"/>
    <property type="project" value="TreeGrafter"/>
</dbReference>
<dbReference type="SMART" id="SM00388">
    <property type="entry name" value="HisKA"/>
    <property type="match status" value="1"/>
</dbReference>
<evidence type="ECO:0000259" key="8">
    <source>
        <dbReference type="PROSITE" id="PS50109"/>
    </source>
</evidence>
<dbReference type="CDD" id="cd00082">
    <property type="entry name" value="HisKA"/>
    <property type="match status" value="1"/>
</dbReference>
<keyword evidence="3" id="KW-0597">Phosphoprotein</keyword>
<dbReference type="InterPro" id="IPR003661">
    <property type="entry name" value="HisK_dim/P_dom"/>
</dbReference>
<organism evidence="9 10">
    <name type="scientific">Denitrovibrio acetiphilus (strain DSM 12809 / NBRC 114555 / N2460)</name>
    <dbReference type="NCBI Taxonomy" id="522772"/>
    <lineage>
        <taxon>Bacteria</taxon>
        <taxon>Pseudomonadati</taxon>
        <taxon>Deferribacterota</taxon>
        <taxon>Deferribacteres</taxon>
        <taxon>Deferribacterales</taxon>
        <taxon>Geovibrionaceae</taxon>
        <taxon>Denitrovibrio</taxon>
    </lineage>
</organism>
<dbReference type="SUPFAM" id="SSF55874">
    <property type="entry name" value="ATPase domain of HSP90 chaperone/DNA topoisomerase II/histidine kinase"/>
    <property type="match status" value="1"/>
</dbReference>
<dbReference type="EMBL" id="CP001968">
    <property type="protein sequence ID" value="ADD68000.1"/>
    <property type="molecule type" value="Genomic_DNA"/>
</dbReference>
<feature type="domain" description="Histidine kinase" evidence="8">
    <location>
        <begin position="354"/>
        <end position="566"/>
    </location>
</feature>
<evidence type="ECO:0000256" key="2">
    <source>
        <dbReference type="ARBA" id="ARBA00012438"/>
    </source>
</evidence>
<reference evidence="9 10" key="1">
    <citation type="journal article" date="2010" name="Stand. Genomic Sci.">
        <title>Complete genome sequence of Denitrovibrio acetiphilus type strain (N2460).</title>
        <authorList>
            <person name="Kiss H."/>
            <person name="Lang E."/>
            <person name="Lapidus A."/>
            <person name="Copeland A."/>
            <person name="Nolan M."/>
            <person name="Glavina Del Rio T."/>
            <person name="Chen F."/>
            <person name="Lucas S."/>
            <person name="Tice H."/>
            <person name="Cheng J.F."/>
            <person name="Han C."/>
            <person name="Goodwin L."/>
            <person name="Pitluck S."/>
            <person name="Liolios K."/>
            <person name="Pati A."/>
            <person name="Ivanova N."/>
            <person name="Mavromatis K."/>
            <person name="Chen A."/>
            <person name="Palaniappan K."/>
            <person name="Land M."/>
            <person name="Hauser L."/>
            <person name="Chang Y.J."/>
            <person name="Jeffries C.D."/>
            <person name="Detter J.C."/>
            <person name="Brettin T."/>
            <person name="Spring S."/>
            <person name="Rohde M."/>
            <person name="Goker M."/>
            <person name="Woyke T."/>
            <person name="Bristow J."/>
            <person name="Eisen J.A."/>
            <person name="Markowitz V."/>
            <person name="Hugenholtz P."/>
            <person name="Kyrpides N.C."/>
            <person name="Klenk H.P."/>
        </authorList>
    </citation>
    <scope>NUCLEOTIDE SEQUENCE [LARGE SCALE GENOMIC DNA]</scope>
    <source>
        <strain evidence="10">DSM 12809 / NBRC 114555 / N2460</strain>
    </source>
</reference>
<dbReference type="Gene3D" id="3.30.565.10">
    <property type="entry name" value="Histidine kinase-like ATPase, C-terminal domain"/>
    <property type="match status" value="1"/>
</dbReference>
<dbReference type="PRINTS" id="PR00344">
    <property type="entry name" value="BCTRLSENSOR"/>
</dbReference>
<protein>
    <recommendedName>
        <fullName evidence="2">histidine kinase</fullName>
        <ecNumber evidence="2">2.7.13.3</ecNumber>
    </recommendedName>
</protein>
<dbReference type="PaxDb" id="522772-Dacet_1228"/>
<feature type="transmembrane region" description="Helical" evidence="7">
    <location>
        <begin position="165"/>
        <end position="183"/>
    </location>
</feature>
<evidence type="ECO:0000313" key="9">
    <source>
        <dbReference type="EMBL" id="ADD68000.1"/>
    </source>
</evidence>
<dbReference type="CDD" id="cd00075">
    <property type="entry name" value="HATPase"/>
    <property type="match status" value="1"/>
</dbReference>
<evidence type="ECO:0000256" key="4">
    <source>
        <dbReference type="ARBA" id="ARBA00022679"/>
    </source>
</evidence>
<dbReference type="EC" id="2.7.13.3" evidence="2"/>
<gene>
    <name evidence="9" type="ordered locus">Dacet_1228</name>
</gene>
<sequence>MRSLIKVFLIIYIPIAVMLGITWNITNKLTIQSAEKELQSEMVSKAEILKGYDLNTSFDQHIHDKFVTVSKNSKLRITVIRKDGFVVDDSYYEQAQIAQMENHSNRPEVREAFETGSGIVVRRSTTTEQGMYYYAAKYNNNLVVRISYPMSYIESLQSDMLKQNLTVYFVLIFMIGVVTIYLARRINSPIKHLSIIADKIEAGDTQIYFPSFRDKTITKLVSVIYRIYSSMNQKTKQLEQEKIKLNHIFSILDEGIVLLDNKNNVKHYNDTAIENLGVQLQHGKNVLTQTNNIAALSFFSEVVSHNEDCRLQKEHKGKIYEIYVRVFEEEKLVVFFDITERAEYENFKAELIGNITHELKTPLAMIMGYSETIMNDPEMDTEFHDKFIKIIYNSSNRLNILINDILKLHKLEMLQDSITVEEPTILADLRDEVANYYTDRQKQVQVDTGNDEIFINREHIMSIITNLIDNAMKYSTGDHIHLVVVKEDDYVVVKVEDHGPVIPVKEQERIFERFYTMDKAKNQKDTGTGLGLSIVKHIATLYRGNAKVINNQKGGNTFIIKLKEKPPIEEES</sequence>
<keyword evidence="6" id="KW-0902">Two-component regulatory system</keyword>
<evidence type="ECO:0000256" key="7">
    <source>
        <dbReference type="SAM" id="Phobius"/>
    </source>
</evidence>